<dbReference type="GO" id="GO:0004672">
    <property type="term" value="F:protein kinase activity"/>
    <property type="evidence" value="ECO:0007669"/>
    <property type="project" value="InterPro"/>
</dbReference>
<name>A0A2U1KVA0_ARTAN</name>
<dbReference type="GO" id="GO:0005524">
    <property type="term" value="F:ATP binding"/>
    <property type="evidence" value="ECO:0007669"/>
    <property type="project" value="InterPro"/>
</dbReference>
<organism evidence="2 3">
    <name type="scientific">Artemisia annua</name>
    <name type="common">Sweet wormwood</name>
    <dbReference type="NCBI Taxonomy" id="35608"/>
    <lineage>
        <taxon>Eukaryota</taxon>
        <taxon>Viridiplantae</taxon>
        <taxon>Streptophyta</taxon>
        <taxon>Embryophyta</taxon>
        <taxon>Tracheophyta</taxon>
        <taxon>Spermatophyta</taxon>
        <taxon>Magnoliopsida</taxon>
        <taxon>eudicotyledons</taxon>
        <taxon>Gunneridae</taxon>
        <taxon>Pentapetalae</taxon>
        <taxon>asterids</taxon>
        <taxon>campanulids</taxon>
        <taxon>Asterales</taxon>
        <taxon>Asteraceae</taxon>
        <taxon>Asteroideae</taxon>
        <taxon>Anthemideae</taxon>
        <taxon>Artemisiinae</taxon>
        <taxon>Artemisia</taxon>
    </lineage>
</organism>
<dbReference type="GO" id="GO:0030246">
    <property type="term" value="F:carbohydrate binding"/>
    <property type="evidence" value="ECO:0007669"/>
    <property type="project" value="UniProtKB-KW"/>
</dbReference>
<dbReference type="Gene3D" id="3.30.200.20">
    <property type="entry name" value="Phosphorylase Kinase, domain 1"/>
    <property type="match status" value="1"/>
</dbReference>
<dbReference type="Gene3D" id="1.10.510.10">
    <property type="entry name" value="Transferase(Phosphotransferase) domain 1"/>
    <property type="match status" value="1"/>
</dbReference>
<dbReference type="PANTHER" id="PTHR27006">
    <property type="entry name" value="PROMASTIGOTE SURFACE ANTIGEN PROTEIN PSA"/>
    <property type="match status" value="1"/>
</dbReference>
<keyword evidence="3" id="KW-1185">Reference proteome</keyword>
<dbReference type="AlphaFoldDB" id="A0A2U1KVA0"/>
<dbReference type="STRING" id="35608.A0A2U1KVA0"/>
<dbReference type="SUPFAM" id="SSF56112">
    <property type="entry name" value="Protein kinase-like (PK-like)"/>
    <property type="match status" value="1"/>
</dbReference>
<keyword evidence="2" id="KW-0808">Transferase</keyword>
<comment type="caution">
    <text evidence="2">The sequence shown here is derived from an EMBL/GenBank/DDBJ whole genome shotgun (WGS) entry which is preliminary data.</text>
</comment>
<dbReference type="Pfam" id="PF00069">
    <property type="entry name" value="Pkinase"/>
    <property type="match status" value="1"/>
</dbReference>
<keyword evidence="2" id="KW-0418">Kinase</keyword>
<protein>
    <submittedName>
        <fullName evidence="2">Concanavalin A-like lectin/glucanase domain, Serine/threonine-protein kinase Rad53</fullName>
    </submittedName>
</protein>
<dbReference type="PROSITE" id="PS50011">
    <property type="entry name" value="PROTEIN_KINASE_DOM"/>
    <property type="match status" value="1"/>
</dbReference>
<dbReference type="InterPro" id="IPR000719">
    <property type="entry name" value="Prot_kinase_dom"/>
</dbReference>
<feature type="domain" description="Protein kinase" evidence="1">
    <location>
        <begin position="62"/>
        <end position="282"/>
    </location>
</feature>
<dbReference type="OrthoDB" id="1731161at2759"/>
<sequence>MADVVAGLETILATQEKANTKCIKAMKNRIFGGIKEPSYLIPFKREKNQFNIDTINAASENFSTANRISYEGVGTMYKGKLQNGQAIAIFGLSDETEYELYKNEKSILVNVEHENLIQLHGYCIDGTKVYLVYDFAPYETLDRLISGCSSAPFEWSQRCKILQGVGRVLRYLHNHAHVRVMHFDAKPGKIMLDESMNPKLFGFYSARSIAMKEADCIRIDVAHRIANMAESEMKKRFIMVGLLCIQIDATHRPGMEEVVAMLMGTSTPDDLLSEIKAMNKQE</sequence>
<dbReference type="PANTHER" id="PTHR27006:SF616">
    <property type="entry name" value="CYSTEINE-RICH RECEPTOR-LIKE PROTEIN KINASE 10"/>
    <property type="match status" value="1"/>
</dbReference>
<evidence type="ECO:0000313" key="2">
    <source>
        <dbReference type="EMBL" id="PWA40662.1"/>
    </source>
</evidence>
<dbReference type="Proteomes" id="UP000245207">
    <property type="component" value="Unassembled WGS sequence"/>
</dbReference>
<gene>
    <name evidence="2" type="ORF">CTI12_AA552400</name>
</gene>
<dbReference type="InterPro" id="IPR011009">
    <property type="entry name" value="Kinase-like_dom_sf"/>
</dbReference>
<evidence type="ECO:0000313" key="3">
    <source>
        <dbReference type="Proteomes" id="UP000245207"/>
    </source>
</evidence>
<accession>A0A2U1KVA0</accession>
<proteinExistence type="predicted"/>
<evidence type="ECO:0000259" key="1">
    <source>
        <dbReference type="PROSITE" id="PS50011"/>
    </source>
</evidence>
<keyword evidence="2" id="KW-0430">Lectin</keyword>
<dbReference type="EMBL" id="PKPP01013631">
    <property type="protein sequence ID" value="PWA40662.1"/>
    <property type="molecule type" value="Genomic_DNA"/>
</dbReference>
<reference evidence="2 3" key="1">
    <citation type="journal article" date="2018" name="Mol. Plant">
        <title>The genome of Artemisia annua provides insight into the evolution of Asteraceae family and artemisinin biosynthesis.</title>
        <authorList>
            <person name="Shen Q."/>
            <person name="Zhang L."/>
            <person name="Liao Z."/>
            <person name="Wang S."/>
            <person name="Yan T."/>
            <person name="Shi P."/>
            <person name="Liu M."/>
            <person name="Fu X."/>
            <person name="Pan Q."/>
            <person name="Wang Y."/>
            <person name="Lv Z."/>
            <person name="Lu X."/>
            <person name="Zhang F."/>
            <person name="Jiang W."/>
            <person name="Ma Y."/>
            <person name="Chen M."/>
            <person name="Hao X."/>
            <person name="Li L."/>
            <person name="Tang Y."/>
            <person name="Lv G."/>
            <person name="Zhou Y."/>
            <person name="Sun X."/>
            <person name="Brodelius P.E."/>
            <person name="Rose J.K.C."/>
            <person name="Tang K."/>
        </authorList>
    </citation>
    <scope>NUCLEOTIDE SEQUENCE [LARGE SCALE GENOMIC DNA]</scope>
    <source>
        <strain evidence="3">cv. Huhao1</strain>
        <tissue evidence="2">Leaf</tissue>
    </source>
</reference>